<evidence type="ECO:0000256" key="1">
    <source>
        <dbReference type="SAM" id="MobiDB-lite"/>
    </source>
</evidence>
<dbReference type="EMBL" id="BDQE01000121">
    <property type="protein sequence ID" value="GBH22839.1"/>
    <property type="molecule type" value="Genomic_RNA"/>
</dbReference>
<feature type="compositionally biased region" description="Basic and acidic residues" evidence="1">
    <location>
        <begin position="150"/>
        <end position="170"/>
    </location>
</feature>
<feature type="region of interest" description="Disordered" evidence="1">
    <location>
        <begin position="110"/>
        <end position="201"/>
    </location>
</feature>
<name>A0A2V0RBW2_9ZZZZ</name>
<organism evidence="2">
    <name type="scientific">viral metagenome</name>
    <dbReference type="NCBI Taxonomy" id="1070528"/>
    <lineage>
        <taxon>unclassified sequences</taxon>
        <taxon>metagenomes</taxon>
        <taxon>organismal metagenomes</taxon>
    </lineage>
</organism>
<protein>
    <submittedName>
        <fullName evidence="2">Uncharacterized protein</fullName>
    </submittedName>
</protein>
<dbReference type="AlphaFoldDB" id="A0A2V0RBW2"/>
<sequence>MKLDFSKMPAQVDSAGLQLPGLDEIAGLSTFEVSADDDSSPVNLLILGGHTVDGGAYSISTTSPELINYYTSRVRTYANTGGPIPLAQQLLMNSDLQASVMVDELRAEAHREAEPDVDQDVTPEQSESTVDGGYEDDRSDESLDTPVDMDLEHKDEHIEKDEHIDEHKEEDGEVEDKDIHVLEDDHIDEDEKKKKEEMLDS</sequence>
<accession>A0A2V0RBW2</accession>
<proteinExistence type="predicted"/>
<evidence type="ECO:0000313" key="2">
    <source>
        <dbReference type="EMBL" id="GBH22839.1"/>
    </source>
</evidence>
<feature type="compositionally biased region" description="Acidic residues" evidence="1">
    <location>
        <begin position="133"/>
        <end position="149"/>
    </location>
</feature>
<feature type="compositionally biased region" description="Basic and acidic residues" evidence="1">
    <location>
        <begin position="177"/>
        <end position="201"/>
    </location>
</feature>
<comment type="caution">
    <text evidence="2">The sequence shown here is derived from an EMBL/GenBank/DDBJ whole genome shotgun (WGS) entry which is preliminary data.</text>
</comment>
<reference evidence="2" key="1">
    <citation type="submission" date="2017-04" db="EMBL/GenBank/DDBJ databases">
        <title>Unveiling RNA virosphere associated with marine microorganisms.</title>
        <authorList>
            <person name="Urayama S."/>
            <person name="Takaki Y."/>
            <person name="Nishi S."/>
            <person name="Yoshida Y."/>
            <person name="Deguchi S."/>
            <person name="Takai K."/>
            <person name="Nunoura T."/>
        </authorList>
    </citation>
    <scope>NUCLEOTIDE SEQUENCE</scope>
</reference>